<dbReference type="CDD" id="cd00408">
    <property type="entry name" value="DHDPS-like"/>
    <property type="match status" value="1"/>
</dbReference>
<evidence type="ECO:0000313" key="6">
    <source>
        <dbReference type="EMBL" id="GGE50331.1"/>
    </source>
</evidence>
<dbReference type="Pfam" id="PF00701">
    <property type="entry name" value="DHDPS"/>
    <property type="match status" value="1"/>
</dbReference>
<dbReference type="EMBL" id="BMCP01000004">
    <property type="protein sequence ID" value="GGE50331.1"/>
    <property type="molecule type" value="Genomic_DNA"/>
</dbReference>
<evidence type="ECO:0000256" key="4">
    <source>
        <dbReference type="PIRSR" id="PIRSR001365-1"/>
    </source>
</evidence>
<evidence type="ECO:0000256" key="3">
    <source>
        <dbReference type="PIRNR" id="PIRNR001365"/>
    </source>
</evidence>
<accession>A0A8J2YL84</accession>
<dbReference type="RefSeq" id="WP_188410557.1">
    <property type="nucleotide sequence ID" value="NZ_BMCP01000004.1"/>
</dbReference>
<feature type="active site" description="Schiff-base intermediate with substrate" evidence="4">
    <location>
        <position position="165"/>
    </location>
</feature>
<dbReference type="AlphaFoldDB" id="A0A8J2YL84"/>
<evidence type="ECO:0000256" key="2">
    <source>
        <dbReference type="ARBA" id="ARBA00023270"/>
    </source>
</evidence>
<reference evidence="6" key="1">
    <citation type="journal article" date="2014" name="Int. J. Syst. Evol. Microbiol.">
        <title>Complete genome sequence of Corynebacterium casei LMG S-19264T (=DSM 44701T), isolated from a smear-ripened cheese.</title>
        <authorList>
            <consortium name="US DOE Joint Genome Institute (JGI-PGF)"/>
            <person name="Walter F."/>
            <person name="Albersmeier A."/>
            <person name="Kalinowski J."/>
            <person name="Ruckert C."/>
        </authorList>
    </citation>
    <scope>NUCLEOTIDE SEQUENCE</scope>
    <source>
        <strain evidence="6">CCM 7684</strain>
    </source>
</reference>
<dbReference type="SUPFAM" id="SSF51569">
    <property type="entry name" value="Aldolase"/>
    <property type="match status" value="1"/>
</dbReference>
<comment type="caution">
    <text evidence="6">The sequence shown here is derived from an EMBL/GenBank/DDBJ whole genome shotgun (WGS) entry which is preliminary data.</text>
</comment>
<evidence type="ECO:0000313" key="7">
    <source>
        <dbReference type="Proteomes" id="UP000602745"/>
    </source>
</evidence>
<proteinExistence type="inferred from homology"/>
<feature type="active site" description="Proton donor/acceptor" evidence="4">
    <location>
        <position position="137"/>
    </location>
</feature>
<dbReference type="GO" id="GO:0019262">
    <property type="term" value="P:N-acetylneuraminate catabolic process"/>
    <property type="evidence" value="ECO:0007669"/>
    <property type="project" value="TreeGrafter"/>
</dbReference>
<dbReference type="SMART" id="SM01130">
    <property type="entry name" value="DHDPS"/>
    <property type="match status" value="1"/>
</dbReference>
<keyword evidence="2" id="KW-0704">Schiff base</keyword>
<dbReference type="PANTHER" id="PTHR42849">
    <property type="entry name" value="N-ACETYLNEURAMINATE LYASE"/>
    <property type="match status" value="1"/>
</dbReference>
<dbReference type="PIRSF" id="PIRSF001365">
    <property type="entry name" value="DHDPS"/>
    <property type="match status" value="1"/>
</dbReference>
<dbReference type="InterPro" id="IPR020625">
    <property type="entry name" value="Schiff_base-form_aldolases_AS"/>
</dbReference>
<dbReference type="PRINTS" id="PR00146">
    <property type="entry name" value="DHPICSNTHASE"/>
</dbReference>
<feature type="binding site" evidence="5">
    <location>
        <position position="49"/>
    </location>
    <ligand>
        <name>pyruvate</name>
        <dbReference type="ChEBI" id="CHEBI:15361"/>
    </ligand>
</feature>
<dbReference type="GO" id="GO:0005829">
    <property type="term" value="C:cytosol"/>
    <property type="evidence" value="ECO:0007669"/>
    <property type="project" value="TreeGrafter"/>
</dbReference>
<dbReference type="PROSITE" id="PS00666">
    <property type="entry name" value="DHDPS_2"/>
    <property type="match status" value="1"/>
</dbReference>
<evidence type="ECO:0000256" key="1">
    <source>
        <dbReference type="ARBA" id="ARBA00023239"/>
    </source>
</evidence>
<keyword evidence="7" id="KW-1185">Reference proteome</keyword>
<keyword evidence="1 3" id="KW-0456">Lyase</keyword>
<reference evidence="6" key="2">
    <citation type="submission" date="2020-09" db="EMBL/GenBank/DDBJ databases">
        <authorList>
            <person name="Sun Q."/>
            <person name="Sedlacek I."/>
        </authorList>
    </citation>
    <scope>NUCLEOTIDE SEQUENCE</scope>
    <source>
        <strain evidence="6">CCM 7684</strain>
    </source>
</reference>
<dbReference type="Proteomes" id="UP000602745">
    <property type="component" value="Unassembled WGS sequence"/>
</dbReference>
<dbReference type="Gene3D" id="3.20.20.70">
    <property type="entry name" value="Aldolase class I"/>
    <property type="match status" value="1"/>
</dbReference>
<organism evidence="6 7">
    <name type="scientific">Agaricicola taiwanensis</name>
    <dbReference type="NCBI Taxonomy" id="591372"/>
    <lineage>
        <taxon>Bacteria</taxon>
        <taxon>Pseudomonadati</taxon>
        <taxon>Pseudomonadota</taxon>
        <taxon>Alphaproteobacteria</taxon>
        <taxon>Rhodobacterales</taxon>
        <taxon>Paracoccaceae</taxon>
        <taxon>Agaricicola</taxon>
    </lineage>
</organism>
<feature type="binding site" evidence="5">
    <location>
        <position position="208"/>
    </location>
    <ligand>
        <name>pyruvate</name>
        <dbReference type="ChEBI" id="CHEBI:15361"/>
    </ligand>
</feature>
<sequence>MKNPDFRGVIPALTTPFHEDQSLNAEGFGILAETVVNDGVDGLLVNGCTGESWALNDDERFIVFRTAVEAAKGRVPVVAGCSAIFVDEVLKKISQAAKAGCSVAMVSAPWYIMAGEEEVADHYDRIVAASELPILLYNIPRRTGINLSLDLINRLADTEKVIAIKESSKDWGFLSSVIRTTGDRISVFAGYASFFGLAALSEGAVGYMDSGTPVFGSTSPKFYKAVMEGDLETARRIQSEMATMLTSFFGLGTFPASVKASLDLIGRPGGRTRDPIRPLTEAQRAQLRAVMEKSGFLDQARASSAA</sequence>
<evidence type="ECO:0000256" key="5">
    <source>
        <dbReference type="PIRSR" id="PIRSR001365-2"/>
    </source>
</evidence>
<dbReference type="InterPro" id="IPR013785">
    <property type="entry name" value="Aldolase_TIM"/>
</dbReference>
<dbReference type="InterPro" id="IPR002220">
    <property type="entry name" value="DapA-like"/>
</dbReference>
<gene>
    <name evidence="6" type="ORF">GCM10007276_29280</name>
</gene>
<protein>
    <submittedName>
        <fullName evidence="6">4-hydroxy-tetrahydrodipicolinate synthase</fullName>
    </submittedName>
</protein>
<dbReference type="GO" id="GO:0008747">
    <property type="term" value="F:N-acetylneuraminate lyase activity"/>
    <property type="evidence" value="ECO:0007669"/>
    <property type="project" value="TreeGrafter"/>
</dbReference>
<name>A0A8J2YL84_9RHOB</name>
<comment type="similarity">
    <text evidence="3">Belongs to the DapA family.</text>
</comment>
<dbReference type="PANTHER" id="PTHR42849:SF1">
    <property type="entry name" value="N-ACETYLNEURAMINATE LYASE"/>
    <property type="match status" value="1"/>
</dbReference>